<organism evidence="3 4">
    <name type="scientific">Butyricimonas virosa</name>
    <dbReference type="NCBI Taxonomy" id="544645"/>
    <lineage>
        <taxon>Bacteria</taxon>
        <taxon>Pseudomonadati</taxon>
        <taxon>Bacteroidota</taxon>
        <taxon>Bacteroidia</taxon>
        <taxon>Bacteroidales</taxon>
        <taxon>Odoribacteraceae</taxon>
        <taxon>Butyricimonas</taxon>
    </lineage>
</organism>
<dbReference type="OrthoDB" id="9794512at2"/>
<name>A0A413INT6_9BACT</name>
<keyword evidence="1" id="KW-0812">Transmembrane</keyword>
<dbReference type="InterPro" id="IPR019196">
    <property type="entry name" value="ABC_transp_unknown"/>
</dbReference>
<dbReference type="Pfam" id="PF09822">
    <property type="entry name" value="ABC_transp_aux"/>
    <property type="match status" value="1"/>
</dbReference>
<feature type="transmembrane region" description="Helical" evidence="1">
    <location>
        <begin position="146"/>
        <end position="168"/>
    </location>
</feature>
<evidence type="ECO:0000313" key="4">
    <source>
        <dbReference type="Proteomes" id="UP000286063"/>
    </source>
</evidence>
<feature type="transmembrane region" description="Helical" evidence="1">
    <location>
        <begin position="174"/>
        <end position="193"/>
    </location>
</feature>
<sequence length="767" mass="86413">MKKIYKLALTELQTLFYSPVAWLILVIFLFQVGMTYCSILEPKVMGQELGRMQGNLTMSIFSGLRGLFEAIQRNLYFYVPLLTMGLMSREFGSGSIKLLYSSPITNTQIILGKFLAMMVYGLCMLGGVFVVVLYSACIVQNFDMPVVLAGMLGIYLLFCTYASIGLFMSSLTSYQVVAAIGTIAIFAMLGYVGNSWQHVEFVRDLTYWLAINGRASQFANGMICSEDVVYFILVSALFISLSVLRLNAVRQKSTLAMNLGRYVGVCVLAIILGYFTTLPVLKLYYDATRMKVNTLTQNSQDIVKMAEGGMTITTFSNLIAPSRNTFASPEAINRDKERLSKFIRFKPEIKLKYVYYYDTTTNVVLDRHFPNHTLREKMAEVAEVWKLDTAKVRPYEEVVAQYPELAGEAKNFVRLIERESGEKTFLRIYDDMIVHPDEKEIAAAIKRIVMKLPKVGFVTGHGERDINKGGDRDYLRFSYDKPARYALINQGFDVCEVRLEQDIPEEINILVIADVKTAYSPEEYAVLSRYIDRGGNLLIAGEPRRVEEMNPIVEPLGVRFLPGVLVRPTEDYPADLILGKATPATVTDIAYAFTSMVHFGTVATMPSCCPMEYSEDKGFRVIPMLMSDSTGVWNELETTDFLDDTVRLNTAIGEIEKSWPLALALQRQVGDKVQKIVVLGDADCLSNGEGSRNRREIAATNYLLMSGSFYWLSDGEVPVDTRREAAPDRKIELGKAGMRVTTWLFWWVLPGLLLITGIIVWIRRRGR</sequence>
<protein>
    <submittedName>
        <fullName evidence="3">ABC transporter</fullName>
    </submittedName>
</protein>
<feature type="transmembrane region" description="Helical" evidence="1">
    <location>
        <begin position="20"/>
        <end position="39"/>
    </location>
</feature>
<gene>
    <name evidence="3" type="ORF">DXA50_08785</name>
</gene>
<dbReference type="AlphaFoldDB" id="A0A413INT6"/>
<feature type="transmembrane region" description="Helical" evidence="1">
    <location>
        <begin position="114"/>
        <end position="134"/>
    </location>
</feature>
<comment type="caution">
    <text evidence="3">The sequence shown here is derived from an EMBL/GenBank/DDBJ whole genome shotgun (WGS) entry which is preliminary data.</text>
</comment>
<dbReference type="RefSeq" id="WP_117721691.1">
    <property type="nucleotide sequence ID" value="NZ_CAUGOG010000010.1"/>
</dbReference>
<dbReference type="Proteomes" id="UP000286063">
    <property type="component" value="Unassembled WGS sequence"/>
</dbReference>
<feature type="transmembrane region" description="Helical" evidence="1">
    <location>
        <begin position="743"/>
        <end position="762"/>
    </location>
</feature>
<feature type="transmembrane region" description="Helical" evidence="1">
    <location>
        <begin position="259"/>
        <end position="285"/>
    </location>
</feature>
<evidence type="ECO:0000313" key="3">
    <source>
        <dbReference type="EMBL" id="RGY18272.1"/>
    </source>
</evidence>
<reference evidence="3 4" key="1">
    <citation type="submission" date="2018-08" db="EMBL/GenBank/DDBJ databases">
        <title>A genome reference for cultivated species of the human gut microbiota.</title>
        <authorList>
            <person name="Zou Y."/>
            <person name="Xue W."/>
            <person name="Luo G."/>
        </authorList>
    </citation>
    <scope>NUCLEOTIDE SEQUENCE [LARGE SCALE GENOMIC DNA]</scope>
    <source>
        <strain evidence="3 4">OF02-7</strain>
    </source>
</reference>
<keyword evidence="1" id="KW-0472">Membrane</keyword>
<dbReference type="Pfam" id="PF12679">
    <property type="entry name" value="ABC2_membrane_2"/>
    <property type="match status" value="1"/>
</dbReference>
<proteinExistence type="predicted"/>
<evidence type="ECO:0000256" key="1">
    <source>
        <dbReference type="SAM" id="Phobius"/>
    </source>
</evidence>
<dbReference type="EMBL" id="QSCR01000012">
    <property type="protein sequence ID" value="RGY18272.1"/>
    <property type="molecule type" value="Genomic_DNA"/>
</dbReference>
<dbReference type="GO" id="GO:0005886">
    <property type="term" value="C:plasma membrane"/>
    <property type="evidence" value="ECO:0007669"/>
    <property type="project" value="UniProtKB-SubCell"/>
</dbReference>
<keyword evidence="1" id="KW-1133">Transmembrane helix</keyword>
<dbReference type="GO" id="GO:0140359">
    <property type="term" value="F:ABC-type transporter activity"/>
    <property type="evidence" value="ECO:0007669"/>
    <property type="project" value="InterPro"/>
</dbReference>
<accession>A0A413INT6</accession>
<evidence type="ECO:0000259" key="2">
    <source>
        <dbReference type="Pfam" id="PF09822"/>
    </source>
</evidence>
<feature type="transmembrane region" description="Helical" evidence="1">
    <location>
        <begin position="229"/>
        <end position="247"/>
    </location>
</feature>
<feature type="domain" description="ABC-type uncharacterised transport system" evidence="2">
    <location>
        <begin position="453"/>
        <end position="694"/>
    </location>
</feature>